<proteinExistence type="predicted"/>
<name>A0ABW3T1G1_9CAUL</name>
<comment type="caution">
    <text evidence="1">The sequence shown here is derived from an EMBL/GenBank/DDBJ whole genome shotgun (WGS) entry which is preliminary data.</text>
</comment>
<gene>
    <name evidence="1" type="ORF">ACFQ27_09205</name>
</gene>
<protein>
    <submittedName>
        <fullName evidence="1">Uncharacterized protein</fullName>
    </submittedName>
</protein>
<evidence type="ECO:0000313" key="2">
    <source>
        <dbReference type="Proteomes" id="UP001597216"/>
    </source>
</evidence>
<reference evidence="2" key="1">
    <citation type="journal article" date="2019" name="Int. J. Syst. Evol. Microbiol.">
        <title>The Global Catalogue of Microorganisms (GCM) 10K type strain sequencing project: providing services to taxonomists for standard genome sequencing and annotation.</title>
        <authorList>
            <consortium name="The Broad Institute Genomics Platform"/>
            <consortium name="The Broad Institute Genome Sequencing Center for Infectious Disease"/>
            <person name="Wu L."/>
            <person name="Ma J."/>
        </authorList>
    </citation>
    <scope>NUCLEOTIDE SEQUENCE [LARGE SCALE GENOMIC DNA]</scope>
    <source>
        <strain evidence="2">CCUG 55074</strain>
    </source>
</reference>
<sequence length="228" mass="26061">MNEELREIPDRILRMALAALTQANMHAAFMDPESTHWPLMSVLNAAHAGELFLKAIIATEHPLLIFKDLPNLDVPGADELSLETLLIRGRTHEFEKLPQVLWATSGIRIPNPDLYERLRRARNAIQHFCPPHEGDLGGLSLEFIYQIIDPLIFDRFGLYAIEYHEDHSIGYDHLVGTLLRRELRFTVPEDFDLTEIQIHDEIQSAGASYRKWIAEALRAVGKEALLRP</sequence>
<dbReference type="RefSeq" id="WP_377353372.1">
    <property type="nucleotide sequence ID" value="NZ_JBHTLQ010000016.1"/>
</dbReference>
<dbReference type="EMBL" id="JBHTLQ010000016">
    <property type="protein sequence ID" value="MFD1190755.1"/>
    <property type="molecule type" value="Genomic_DNA"/>
</dbReference>
<keyword evidence="2" id="KW-1185">Reference proteome</keyword>
<organism evidence="1 2">
    <name type="scientific">Phenylobacterium conjunctum</name>
    <dbReference type="NCBI Taxonomy" id="1298959"/>
    <lineage>
        <taxon>Bacteria</taxon>
        <taxon>Pseudomonadati</taxon>
        <taxon>Pseudomonadota</taxon>
        <taxon>Alphaproteobacteria</taxon>
        <taxon>Caulobacterales</taxon>
        <taxon>Caulobacteraceae</taxon>
        <taxon>Phenylobacterium</taxon>
    </lineage>
</organism>
<accession>A0ABW3T1G1</accession>
<dbReference type="Proteomes" id="UP001597216">
    <property type="component" value="Unassembled WGS sequence"/>
</dbReference>
<evidence type="ECO:0000313" key="1">
    <source>
        <dbReference type="EMBL" id="MFD1190755.1"/>
    </source>
</evidence>